<gene>
    <name evidence="2" type="ORF">I8D64_15690</name>
</gene>
<dbReference type="Gene3D" id="3.10.450.50">
    <property type="match status" value="1"/>
</dbReference>
<dbReference type="Proteomes" id="UP000612352">
    <property type="component" value="Unassembled WGS sequence"/>
</dbReference>
<dbReference type="RefSeq" id="WP_200503737.1">
    <property type="nucleotide sequence ID" value="NZ_JAEDAJ010000014.1"/>
</dbReference>
<sequence>MTDTIPEPVASFLEAVTAHDTTAFTQAFTANPTVDDWGKVLTGFDEIHAWSDQEFIGSAPTLAITSVTTDGDSVTVVGDWRSRHANGPSSFRFDLEGDKIATMTIREG</sequence>
<dbReference type="EMBL" id="JAEDAJ010000014">
    <property type="protein sequence ID" value="MBK0332845.1"/>
    <property type="molecule type" value="Genomic_DNA"/>
</dbReference>
<protein>
    <submittedName>
        <fullName evidence="2">Nuclear transport factor 2 family protein</fullName>
    </submittedName>
</protein>
<accession>A0ABS1BFN0</accession>
<evidence type="ECO:0000313" key="3">
    <source>
        <dbReference type="Proteomes" id="UP000612352"/>
    </source>
</evidence>
<organism evidence="2 3">
    <name type="scientific">Brachybacterium halotolerans</name>
    <dbReference type="NCBI Taxonomy" id="2795215"/>
    <lineage>
        <taxon>Bacteria</taxon>
        <taxon>Bacillati</taxon>
        <taxon>Actinomycetota</taxon>
        <taxon>Actinomycetes</taxon>
        <taxon>Micrococcales</taxon>
        <taxon>Dermabacteraceae</taxon>
        <taxon>Brachybacterium</taxon>
    </lineage>
</organism>
<feature type="domain" description="SnoaL-like" evidence="1">
    <location>
        <begin position="9"/>
        <end position="100"/>
    </location>
</feature>
<name>A0ABS1BFN0_9MICO</name>
<evidence type="ECO:0000259" key="1">
    <source>
        <dbReference type="Pfam" id="PF12680"/>
    </source>
</evidence>
<dbReference type="Pfam" id="PF12680">
    <property type="entry name" value="SnoaL_2"/>
    <property type="match status" value="1"/>
</dbReference>
<evidence type="ECO:0000313" key="2">
    <source>
        <dbReference type="EMBL" id="MBK0332845.1"/>
    </source>
</evidence>
<dbReference type="SUPFAM" id="SSF54427">
    <property type="entry name" value="NTF2-like"/>
    <property type="match status" value="1"/>
</dbReference>
<comment type="caution">
    <text evidence="2">The sequence shown here is derived from an EMBL/GenBank/DDBJ whole genome shotgun (WGS) entry which is preliminary data.</text>
</comment>
<reference evidence="2 3" key="1">
    <citation type="submission" date="2020-12" db="EMBL/GenBank/DDBJ databases">
        <title>Brachybacterium sp. MASK1Z-5, whole genome shotgun sequence.</title>
        <authorList>
            <person name="Tuo L."/>
        </authorList>
    </citation>
    <scope>NUCLEOTIDE SEQUENCE [LARGE SCALE GENOMIC DNA]</scope>
    <source>
        <strain evidence="2 3">MASK1Z-5</strain>
    </source>
</reference>
<keyword evidence="3" id="KW-1185">Reference proteome</keyword>
<proteinExistence type="predicted"/>
<dbReference type="InterPro" id="IPR032710">
    <property type="entry name" value="NTF2-like_dom_sf"/>
</dbReference>
<dbReference type="InterPro" id="IPR037401">
    <property type="entry name" value="SnoaL-like"/>
</dbReference>